<gene>
    <name evidence="3" type="ORF">SAMN05216529_102333</name>
</gene>
<dbReference type="InterPro" id="IPR028098">
    <property type="entry name" value="Glyco_trans_4-like_N"/>
</dbReference>
<keyword evidence="3" id="KW-0808">Transferase</keyword>
<dbReference type="GO" id="GO:0016757">
    <property type="term" value="F:glycosyltransferase activity"/>
    <property type="evidence" value="ECO:0007669"/>
    <property type="project" value="InterPro"/>
</dbReference>
<sequence>MRLLFVTTFYYPNMQGGVEQVVKRLAESLVCEENCIAIYCVDSSENETRIDYYNGIKIYRCSAHDFHLFKFSYDKKNIGKIEKLHQKLLCYYNRKVKNDFLTVCDEFRPDIIHTHTLYGIVPAIWKCAYKLNIPVVHTIHDLAPVSPVQYGHKASVLIRTFHKMYMNYYSSYVQAVTAPSCYTLETSLKAGCFANANITEEISNAIDIDLEYLKKLIAEKKRRESNIIKFVFAGRLVYFKGIKSLINAFLHADLQAELHICGSGELSQFVTTCAERDSRIIYHGKLNNEELYKVYQEADVMIVPSEWPEPFGMVVIEGNANALPVIASNCGGIPEIMDRIEGGILYEPSNENELIEAFTRFSNRKEYSIYFDTILKNINFYELGKQINDFKTLYQSLMER</sequence>
<dbReference type="RefSeq" id="WP_109709108.1">
    <property type="nucleotide sequence ID" value="NZ_QGDS01000002.1"/>
</dbReference>
<evidence type="ECO:0000313" key="4">
    <source>
        <dbReference type="Proteomes" id="UP000254051"/>
    </source>
</evidence>
<dbReference type="InterPro" id="IPR050194">
    <property type="entry name" value="Glycosyltransferase_grp1"/>
</dbReference>
<name>A0A316A1X2_9FIRM</name>
<protein>
    <submittedName>
        <fullName evidence="3">Glycosyltransferase involved in cell wall bisynthesis</fullName>
    </submittedName>
</protein>
<dbReference type="AlphaFoldDB" id="A0A316A1X2"/>
<evidence type="ECO:0000259" key="2">
    <source>
        <dbReference type="Pfam" id="PF13439"/>
    </source>
</evidence>
<accession>A0A316A1X2</accession>
<dbReference type="OrthoDB" id="9815550at2"/>
<evidence type="ECO:0000313" key="3">
    <source>
        <dbReference type="EMBL" id="SUQ13115.1"/>
    </source>
</evidence>
<dbReference type="Gene3D" id="3.40.50.2000">
    <property type="entry name" value="Glycogen Phosphorylase B"/>
    <property type="match status" value="2"/>
</dbReference>
<dbReference type="CDD" id="cd03823">
    <property type="entry name" value="GT4_ExpE7-like"/>
    <property type="match status" value="1"/>
</dbReference>
<dbReference type="Proteomes" id="UP000254051">
    <property type="component" value="Unassembled WGS sequence"/>
</dbReference>
<feature type="domain" description="Glycosyl transferase family 1" evidence="1">
    <location>
        <begin position="219"/>
        <end position="366"/>
    </location>
</feature>
<feature type="domain" description="Glycosyltransferase subfamily 4-like N-terminal" evidence="2">
    <location>
        <begin position="16"/>
        <end position="209"/>
    </location>
</feature>
<dbReference type="InterPro" id="IPR001296">
    <property type="entry name" value="Glyco_trans_1"/>
</dbReference>
<organism evidence="3 4">
    <name type="scientific">Faecalicatena contorta</name>
    <dbReference type="NCBI Taxonomy" id="39482"/>
    <lineage>
        <taxon>Bacteria</taxon>
        <taxon>Bacillati</taxon>
        <taxon>Bacillota</taxon>
        <taxon>Clostridia</taxon>
        <taxon>Lachnospirales</taxon>
        <taxon>Lachnospiraceae</taxon>
        <taxon>Faecalicatena</taxon>
    </lineage>
</organism>
<evidence type="ECO:0000259" key="1">
    <source>
        <dbReference type="Pfam" id="PF00534"/>
    </source>
</evidence>
<dbReference type="Pfam" id="PF13439">
    <property type="entry name" value="Glyco_transf_4"/>
    <property type="match status" value="1"/>
</dbReference>
<dbReference type="EMBL" id="UHJJ01000002">
    <property type="protein sequence ID" value="SUQ13115.1"/>
    <property type="molecule type" value="Genomic_DNA"/>
</dbReference>
<dbReference type="Pfam" id="PF00534">
    <property type="entry name" value="Glycos_transf_1"/>
    <property type="match status" value="1"/>
</dbReference>
<proteinExistence type="predicted"/>
<keyword evidence="4" id="KW-1185">Reference proteome</keyword>
<dbReference type="SUPFAM" id="SSF53756">
    <property type="entry name" value="UDP-Glycosyltransferase/glycogen phosphorylase"/>
    <property type="match status" value="1"/>
</dbReference>
<reference evidence="4" key="1">
    <citation type="submission" date="2017-07" db="EMBL/GenBank/DDBJ databases">
        <authorList>
            <person name="Varghese N."/>
            <person name="Submissions S."/>
        </authorList>
    </citation>
    <scope>NUCLEOTIDE SEQUENCE [LARGE SCALE GENOMIC DNA]</scope>
    <source>
        <strain evidence="4">NLAE-zl-C134</strain>
    </source>
</reference>
<dbReference type="PANTHER" id="PTHR45947:SF13">
    <property type="entry name" value="TRANSFERASE"/>
    <property type="match status" value="1"/>
</dbReference>
<dbReference type="PANTHER" id="PTHR45947">
    <property type="entry name" value="SULFOQUINOVOSYL TRANSFERASE SQD2"/>
    <property type="match status" value="1"/>
</dbReference>